<protein>
    <recommendedName>
        <fullName evidence="4">Transcription factor CBF/NF-Y/archaeal histone domain-containing protein</fullName>
    </recommendedName>
</protein>
<comment type="caution">
    <text evidence="2">The sequence shown here is derived from an EMBL/GenBank/DDBJ whole genome shotgun (WGS) entry which is preliminary data.</text>
</comment>
<organism evidence="2 3">
    <name type="scientific">Paramecium octaurelia</name>
    <dbReference type="NCBI Taxonomy" id="43137"/>
    <lineage>
        <taxon>Eukaryota</taxon>
        <taxon>Sar</taxon>
        <taxon>Alveolata</taxon>
        <taxon>Ciliophora</taxon>
        <taxon>Intramacronucleata</taxon>
        <taxon>Oligohymenophorea</taxon>
        <taxon>Peniculida</taxon>
        <taxon>Parameciidae</taxon>
        <taxon>Paramecium</taxon>
    </lineage>
</organism>
<dbReference type="Proteomes" id="UP000683925">
    <property type="component" value="Unassembled WGS sequence"/>
</dbReference>
<evidence type="ECO:0000256" key="1">
    <source>
        <dbReference type="SAM" id="MobiDB-lite"/>
    </source>
</evidence>
<dbReference type="EMBL" id="CAJJDP010000011">
    <property type="protein sequence ID" value="CAD8141179.1"/>
    <property type="molecule type" value="Genomic_DNA"/>
</dbReference>
<keyword evidence="3" id="KW-1185">Reference proteome</keyword>
<evidence type="ECO:0000313" key="2">
    <source>
        <dbReference type="EMBL" id="CAD8141179.1"/>
    </source>
</evidence>
<reference evidence="2" key="1">
    <citation type="submission" date="2021-01" db="EMBL/GenBank/DDBJ databases">
        <authorList>
            <consortium name="Genoscope - CEA"/>
            <person name="William W."/>
        </authorList>
    </citation>
    <scope>NUCLEOTIDE SEQUENCE</scope>
</reference>
<feature type="region of interest" description="Disordered" evidence="1">
    <location>
        <begin position="128"/>
        <end position="186"/>
    </location>
</feature>
<dbReference type="OMA" id="KRMQITK"/>
<evidence type="ECO:0008006" key="4">
    <source>
        <dbReference type="Google" id="ProtNLM"/>
    </source>
</evidence>
<evidence type="ECO:0000313" key="3">
    <source>
        <dbReference type="Proteomes" id="UP000683925"/>
    </source>
</evidence>
<proteinExistence type="predicted"/>
<feature type="compositionally biased region" description="Acidic residues" evidence="1">
    <location>
        <begin position="167"/>
        <end position="186"/>
    </location>
</feature>
<gene>
    <name evidence="2" type="ORF">POCTA_138.1.T0120281</name>
</gene>
<sequence length="186" mass="22026">MDEEVLDNLQAVEDDNETSNFPLFQQKQIGEFIKKILGDNITAQKAFRDKFNRCLSLFVFYLSHMVTVIKEENRKKKNEKKRMQITKDDILMTLKAIDFQDIAESIQNLHLLQSSQENGIQQENVLDQGEEHEEMREIQNFENNEDEQKEEEIDDNKDQIQDNQDQGNEEIEDENNQDIENDNDQQ</sequence>
<accession>A0A8S1SP94</accession>
<feature type="compositionally biased region" description="Acidic residues" evidence="1">
    <location>
        <begin position="143"/>
        <end position="155"/>
    </location>
</feature>
<name>A0A8S1SP94_PAROT</name>
<dbReference type="OrthoDB" id="309730at2759"/>
<dbReference type="AlphaFoldDB" id="A0A8S1SP94"/>